<proteinExistence type="predicted"/>
<dbReference type="RefSeq" id="WP_078697335.1">
    <property type="nucleotide sequence ID" value="NZ_FUYH01000022.1"/>
</dbReference>
<dbReference type="InterPro" id="IPR045489">
    <property type="entry name" value="DUF6429"/>
</dbReference>
<protein>
    <recommendedName>
        <fullName evidence="1">DUF6429 domain-containing protein</fullName>
    </recommendedName>
</protein>
<feature type="domain" description="DUF6429" evidence="1">
    <location>
        <begin position="6"/>
        <end position="80"/>
    </location>
</feature>
<gene>
    <name evidence="2" type="ORF">SAMN05443428_1229</name>
</gene>
<organism evidence="2 3">
    <name type="scientific">Caloramator quimbayensis</name>
    <dbReference type="NCBI Taxonomy" id="1147123"/>
    <lineage>
        <taxon>Bacteria</taxon>
        <taxon>Bacillati</taxon>
        <taxon>Bacillota</taxon>
        <taxon>Clostridia</taxon>
        <taxon>Eubacteriales</taxon>
        <taxon>Clostridiaceae</taxon>
        <taxon>Caloramator</taxon>
    </lineage>
</organism>
<dbReference type="Pfam" id="PF20008">
    <property type="entry name" value="DUF6429"/>
    <property type="match status" value="1"/>
</dbReference>
<evidence type="ECO:0000313" key="2">
    <source>
        <dbReference type="EMBL" id="SKA96666.1"/>
    </source>
</evidence>
<reference evidence="3" key="1">
    <citation type="submission" date="2017-02" db="EMBL/GenBank/DDBJ databases">
        <authorList>
            <person name="Varghese N."/>
            <person name="Submissions S."/>
        </authorList>
    </citation>
    <scope>NUCLEOTIDE SEQUENCE [LARGE SCALE GENOMIC DNA]</scope>
    <source>
        <strain evidence="3">USBA 833</strain>
    </source>
</reference>
<keyword evidence="3" id="KW-1185">Reference proteome</keyword>
<accession>A0A1T4Y4K2</accession>
<dbReference type="AlphaFoldDB" id="A0A1T4Y4K2"/>
<dbReference type="STRING" id="1147123.SAMN05443428_1229"/>
<evidence type="ECO:0000313" key="3">
    <source>
        <dbReference type="Proteomes" id="UP000190105"/>
    </source>
</evidence>
<dbReference type="Proteomes" id="UP000190105">
    <property type="component" value="Unassembled WGS sequence"/>
</dbReference>
<dbReference type="OrthoDB" id="9800962at2"/>
<sequence>MSEDIKNTIKELTLMLMYLTSWKEKQFGMEYLRTWKGYDFDILNELTDEDLITGSYRAKSAFITEKGEKIAEELLKKYQINIK</sequence>
<evidence type="ECO:0000259" key="1">
    <source>
        <dbReference type="Pfam" id="PF20008"/>
    </source>
</evidence>
<name>A0A1T4Y4K2_9CLOT</name>
<dbReference type="EMBL" id="FUYH01000022">
    <property type="protein sequence ID" value="SKA96666.1"/>
    <property type="molecule type" value="Genomic_DNA"/>
</dbReference>